<gene>
    <name evidence="4" type="ORF">FJAP1339_LOCUS9450</name>
</gene>
<dbReference type="Gene3D" id="1.10.238.10">
    <property type="entry name" value="EF-hand"/>
    <property type="match status" value="1"/>
</dbReference>
<dbReference type="InterPro" id="IPR014764">
    <property type="entry name" value="DCN-prot"/>
</dbReference>
<dbReference type="Pfam" id="PF03556">
    <property type="entry name" value="Cullin_binding"/>
    <property type="match status" value="1"/>
</dbReference>
<dbReference type="EMBL" id="HBHR01018711">
    <property type="protein sequence ID" value="CAD9870074.1"/>
    <property type="molecule type" value="Transcribed_RNA"/>
</dbReference>
<dbReference type="InterPro" id="IPR009060">
    <property type="entry name" value="UBA-like_sf"/>
</dbReference>
<dbReference type="Pfam" id="PF14555">
    <property type="entry name" value="UBA_4"/>
    <property type="match status" value="1"/>
</dbReference>
<organism evidence="4">
    <name type="scientific">Fibrocapsa japonica</name>
    <dbReference type="NCBI Taxonomy" id="94617"/>
    <lineage>
        <taxon>Eukaryota</taxon>
        <taxon>Sar</taxon>
        <taxon>Stramenopiles</taxon>
        <taxon>Ochrophyta</taxon>
        <taxon>Raphidophyceae</taxon>
        <taxon>Chattonellales</taxon>
        <taxon>Chattonellaceae</taxon>
        <taxon>Fibrocapsa</taxon>
    </lineage>
</organism>
<dbReference type="GO" id="GO:0097602">
    <property type="term" value="F:cullin family protein binding"/>
    <property type="evidence" value="ECO:0007669"/>
    <property type="project" value="TreeGrafter"/>
</dbReference>
<protein>
    <recommendedName>
        <fullName evidence="2">Defective in cullin neddylation protein</fullName>
    </recommendedName>
</protein>
<dbReference type="GO" id="GO:0005886">
    <property type="term" value="C:plasma membrane"/>
    <property type="evidence" value="ECO:0007669"/>
    <property type="project" value="UniProtKB-ARBA"/>
</dbReference>
<dbReference type="PANTHER" id="PTHR12281:SF31">
    <property type="entry name" value="DCN1-LIKE PROTEIN 3"/>
    <property type="match status" value="1"/>
</dbReference>
<sequence>MSRRLTSSQRRRISELCAFTGASERQAASLLAQCDWVIETAADAFFSYNLAPEGAYDASSAQPAAPPPPSINLSKVDAWFDKYAEEPEGDGDRVIADDGITQFCQDLEIDTQDPVVLVLSWHMRAASMCTFTRQEWQCGMKAMHTETLADLKRKLPALRRSTDDFTSFKDFYAYCYDFARDEGKKSLGLDMALELWELVLRPRGYPLFQEWIDFLKEGGEAMHPVIPKDTWLLLLDFLHQMQPDLSNYLANDAWPVAIDDFVESLQAKLSK</sequence>
<dbReference type="GO" id="GO:0032182">
    <property type="term" value="F:ubiquitin-like protein binding"/>
    <property type="evidence" value="ECO:0007669"/>
    <property type="project" value="TreeGrafter"/>
</dbReference>
<evidence type="ECO:0000259" key="3">
    <source>
        <dbReference type="PROSITE" id="PS51229"/>
    </source>
</evidence>
<name>A0A7S2V557_9STRA</name>
<proteinExistence type="predicted"/>
<dbReference type="GO" id="GO:0045116">
    <property type="term" value="P:protein neddylation"/>
    <property type="evidence" value="ECO:0007669"/>
    <property type="project" value="TreeGrafter"/>
</dbReference>
<feature type="domain" description="DCUN1" evidence="3">
    <location>
        <begin position="71"/>
        <end position="266"/>
    </location>
</feature>
<dbReference type="Gene3D" id="1.10.238.200">
    <property type="entry name" value="Cullin, PONY binding domain"/>
    <property type="match status" value="1"/>
</dbReference>
<dbReference type="InterPro" id="IPR042460">
    <property type="entry name" value="DCN1-like_PONY"/>
</dbReference>
<keyword evidence="1" id="KW-0833">Ubl conjugation pathway</keyword>
<dbReference type="GO" id="GO:0031624">
    <property type="term" value="F:ubiquitin conjugating enzyme binding"/>
    <property type="evidence" value="ECO:0007669"/>
    <property type="project" value="TreeGrafter"/>
</dbReference>
<dbReference type="Gene3D" id="1.10.8.10">
    <property type="entry name" value="DNA helicase RuvA subunit, C-terminal domain"/>
    <property type="match status" value="1"/>
</dbReference>
<evidence type="ECO:0000256" key="2">
    <source>
        <dbReference type="RuleBase" id="RU410713"/>
    </source>
</evidence>
<dbReference type="InterPro" id="IPR005176">
    <property type="entry name" value="PONY_dom"/>
</dbReference>
<evidence type="ECO:0000313" key="4">
    <source>
        <dbReference type="EMBL" id="CAD9870074.1"/>
    </source>
</evidence>
<dbReference type="FunFam" id="1.10.238.200:FF:000003">
    <property type="entry name" value="DCN1-like protein 3"/>
    <property type="match status" value="1"/>
</dbReference>
<comment type="function">
    <text evidence="2">Neddylation of cullins play an essential role in the regulation of SCF-type complexes activity.</text>
</comment>
<evidence type="ECO:0000256" key="1">
    <source>
        <dbReference type="ARBA" id="ARBA00022786"/>
    </source>
</evidence>
<dbReference type="AlphaFoldDB" id="A0A7S2V557"/>
<reference evidence="4" key="1">
    <citation type="submission" date="2021-01" db="EMBL/GenBank/DDBJ databases">
        <authorList>
            <person name="Corre E."/>
            <person name="Pelletier E."/>
            <person name="Niang G."/>
            <person name="Scheremetjew M."/>
            <person name="Finn R."/>
            <person name="Kale V."/>
            <person name="Holt S."/>
            <person name="Cochrane G."/>
            <person name="Meng A."/>
            <person name="Brown T."/>
            <person name="Cohen L."/>
        </authorList>
    </citation>
    <scope>NUCLEOTIDE SEQUENCE</scope>
    <source>
        <strain evidence="4">CCMP1661</strain>
    </source>
</reference>
<dbReference type="SUPFAM" id="SSF46934">
    <property type="entry name" value="UBA-like"/>
    <property type="match status" value="1"/>
</dbReference>
<dbReference type="GO" id="GO:0000151">
    <property type="term" value="C:ubiquitin ligase complex"/>
    <property type="evidence" value="ECO:0007669"/>
    <property type="project" value="TreeGrafter"/>
</dbReference>
<dbReference type="PROSITE" id="PS51229">
    <property type="entry name" value="DCUN1"/>
    <property type="match status" value="1"/>
</dbReference>
<accession>A0A7S2V557</accession>
<dbReference type="PANTHER" id="PTHR12281">
    <property type="entry name" value="RP42 RELATED"/>
    <property type="match status" value="1"/>
</dbReference>